<dbReference type="EMBL" id="BK015491">
    <property type="protein sequence ID" value="DAE09687.1"/>
    <property type="molecule type" value="Genomic_DNA"/>
</dbReference>
<reference evidence="1" key="1">
    <citation type="journal article" date="2021" name="Proc. Natl. Acad. Sci. U.S.A.">
        <title>A Catalog of Tens of Thousands of Viruses from Human Metagenomes Reveals Hidden Associations with Chronic Diseases.</title>
        <authorList>
            <person name="Tisza M.J."/>
            <person name="Buck C.B."/>
        </authorList>
    </citation>
    <scope>NUCLEOTIDE SEQUENCE</scope>
    <source>
        <strain evidence="1">CtjhW4</strain>
    </source>
</reference>
<protein>
    <submittedName>
        <fullName evidence="1">Uncharacterized protein</fullName>
    </submittedName>
</protein>
<sequence>MKNQYILTTLILILVLQKILNIQLDMILMMM</sequence>
<organism evidence="1">
    <name type="scientific">Myoviridae sp. ctjhW4</name>
    <dbReference type="NCBI Taxonomy" id="2825162"/>
    <lineage>
        <taxon>Viruses</taxon>
        <taxon>Duplodnaviria</taxon>
        <taxon>Heunggongvirae</taxon>
        <taxon>Uroviricota</taxon>
        <taxon>Caudoviricetes</taxon>
    </lineage>
</organism>
<name>A0A8S5PRA2_9CAUD</name>
<proteinExistence type="predicted"/>
<evidence type="ECO:0000313" key="1">
    <source>
        <dbReference type="EMBL" id="DAE09687.1"/>
    </source>
</evidence>
<accession>A0A8S5PRA2</accession>